<dbReference type="OrthoDB" id="4897863at2759"/>
<evidence type="ECO:0000313" key="3">
    <source>
        <dbReference type="EMBL" id="OAA61829.1"/>
    </source>
</evidence>
<keyword evidence="4" id="KW-1185">Reference proteome</keyword>
<comment type="caution">
    <text evidence="3">The sequence shown here is derived from an EMBL/GenBank/DDBJ whole genome shotgun (WGS) entry which is preliminary data.</text>
</comment>
<feature type="compositionally biased region" description="Low complexity" evidence="1">
    <location>
        <begin position="11"/>
        <end position="26"/>
    </location>
</feature>
<organism evidence="3 4">
    <name type="scientific">Niveomyces insectorum RCEF 264</name>
    <dbReference type="NCBI Taxonomy" id="1081102"/>
    <lineage>
        <taxon>Eukaryota</taxon>
        <taxon>Fungi</taxon>
        <taxon>Dikarya</taxon>
        <taxon>Ascomycota</taxon>
        <taxon>Pezizomycotina</taxon>
        <taxon>Sordariomycetes</taxon>
        <taxon>Hypocreomycetidae</taxon>
        <taxon>Hypocreales</taxon>
        <taxon>Cordycipitaceae</taxon>
        <taxon>Niveomyces</taxon>
    </lineage>
</organism>
<protein>
    <recommendedName>
        <fullName evidence="2">HNH nuclease domain-containing protein</fullName>
    </recommendedName>
</protein>
<dbReference type="InterPro" id="IPR003615">
    <property type="entry name" value="HNH_nuc"/>
</dbReference>
<name>A0A167URF8_9HYPO</name>
<feature type="domain" description="HNH nuclease" evidence="2">
    <location>
        <begin position="170"/>
        <end position="253"/>
    </location>
</feature>
<dbReference type="Proteomes" id="UP000076874">
    <property type="component" value="Unassembled WGS sequence"/>
</dbReference>
<dbReference type="STRING" id="1081102.A0A167URF8"/>
<dbReference type="Pfam" id="PF13391">
    <property type="entry name" value="HNH_2"/>
    <property type="match status" value="1"/>
</dbReference>
<evidence type="ECO:0000259" key="2">
    <source>
        <dbReference type="Pfam" id="PF13391"/>
    </source>
</evidence>
<accession>A0A167URF8</accession>
<dbReference type="EMBL" id="AZHD01000007">
    <property type="protein sequence ID" value="OAA61829.1"/>
    <property type="molecule type" value="Genomic_DNA"/>
</dbReference>
<dbReference type="AlphaFoldDB" id="A0A167URF8"/>
<sequence length="392" mass="42924">MAQTWKDPLKHLSPLSDHPSPSPAISPAASDAALLFSEADAKLNKLGSESHGAYRLLRTFLDCLEPDGKQTLAADIRFCQDNRDIVNLANHLLDAILKPFKVSGGQAPAPLTTAPSWDVSNTIDAAMTTIEASTRREQQALRNDCLRRDGYRCVYSGVWDLASLESEKTPVVPPARATQGYTECAHVLPFALGSFDDTDAVQARNKAIIWFALHRYFPALRGKIDARSINQRANAITLETGVHRFFGDYRLAFLPQGAQTYVATYFFKASMPVPSKTGSPSVQFTSQDHTVPMPDADFLQTHRIIAQILQVSGFGLLITTETEEAECDLDCRVLHPSGCTDVGKMLSRILLMTVQTDAEREESQGDGTDDSGLRRRAAGLEKTGDGRPGSWT</sequence>
<reference evidence="3 4" key="1">
    <citation type="journal article" date="2016" name="Genome Biol. Evol.">
        <title>Divergent and convergent evolution of fungal pathogenicity.</title>
        <authorList>
            <person name="Shang Y."/>
            <person name="Xiao G."/>
            <person name="Zheng P."/>
            <person name="Cen K."/>
            <person name="Zhan S."/>
            <person name="Wang C."/>
        </authorList>
    </citation>
    <scope>NUCLEOTIDE SEQUENCE [LARGE SCALE GENOMIC DNA]</scope>
    <source>
        <strain evidence="3 4">RCEF 264</strain>
    </source>
</reference>
<evidence type="ECO:0000313" key="4">
    <source>
        <dbReference type="Proteomes" id="UP000076874"/>
    </source>
</evidence>
<feature type="region of interest" description="Disordered" evidence="1">
    <location>
        <begin position="1"/>
        <end position="26"/>
    </location>
</feature>
<gene>
    <name evidence="3" type="ORF">SPI_04688</name>
</gene>
<evidence type="ECO:0000256" key="1">
    <source>
        <dbReference type="SAM" id="MobiDB-lite"/>
    </source>
</evidence>
<proteinExistence type="predicted"/>
<feature type="region of interest" description="Disordered" evidence="1">
    <location>
        <begin position="356"/>
        <end position="392"/>
    </location>
</feature>